<dbReference type="RefSeq" id="WP_030775627.1">
    <property type="nucleotide sequence ID" value="NZ_JBICAB010000003.1"/>
</dbReference>
<organism evidence="3 4">
    <name type="scientific">Streptomyces eurythermus</name>
    <dbReference type="NCBI Taxonomy" id="42237"/>
    <lineage>
        <taxon>Bacteria</taxon>
        <taxon>Bacillati</taxon>
        <taxon>Actinomycetota</taxon>
        <taxon>Actinomycetes</taxon>
        <taxon>Kitasatosporales</taxon>
        <taxon>Streptomycetaceae</taxon>
        <taxon>Streptomyces</taxon>
    </lineage>
</organism>
<keyword evidence="2" id="KW-0812">Transmembrane</keyword>
<name>A0ABW6YY99_9ACTN</name>
<dbReference type="EMBL" id="JBICBM010000009">
    <property type="protein sequence ID" value="MFF9883864.1"/>
    <property type="molecule type" value="Genomic_DNA"/>
</dbReference>
<keyword evidence="2" id="KW-1133">Transmembrane helix</keyword>
<evidence type="ECO:0000256" key="2">
    <source>
        <dbReference type="SAM" id="Phobius"/>
    </source>
</evidence>
<evidence type="ECO:0000313" key="4">
    <source>
        <dbReference type="Proteomes" id="UP001603418"/>
    </source>
</evidence>
<dbReference type="Pfam" id="PF16127">
    <property type="entry name" value="DUF4839"/>
    <property type="match status" value="1"/>
</dbReference>
<reference evidence="3 4" key="1">
    <citation type="submission" date="2024-10" db="EMBL/GenBank/DDBJ databases">
        <title>The Natural Products Discovery Center: Release of the First 8490 Sequenced Strains for Exploring Actinobacteria Biosynthetic Diversity.</title>
        <authorList>
            <person name="Kalkreuter E."/>
            <person name="Kautsar S.A."/>
            <person name="Yang D."/>
            <person name="Bader C.D."/>
            <person name="Teijaro C.N."/>
            <person name="Fluegel L."/>
            <person name="Davis C.M."/>
            <person name="Simpson J.R."/>
            <person name="Lauterbach L."/>
            <person name="Steele A.D."/>
            <person name="Gui C."/>
            <person name="Meng S."/>
            <person name="Li G."/>
            <person name="Viehrig K."/>
            <person name="Ye F."/>
            <person name="Su P."/>
            <person name="Kiefer A.F."/>
            <person name="Nichols A."/>
            <person name="Cepeda A.J."/>
            <person name="Yan W."/>
            <person name="Fan B."/>
            <person name="Jiang Y."/>
            <person name="Adhikari A."/>
            <person name="Zheng C.-J."/>
            <person name="Schuster L."/>
            <person name="Cowan T.M."/>
            <person name="Smanski M.J."/>
            <person name="Chevrette M.G."/>
            <person name="De Carvalho L.P.S."/>
            <person name="Shen B."/>
        </authorList>
    </citation>
    <scope>NUCLEOTIDE SEQUENCE [LARGE SCALE GENOMIC DNA]</scope>
    <source>
        <strain evidence="3 4">NPDC013366</strain>
    </source>
</reference>
<evidence type="ECO:0000256" key="1">
    <source>
        <dbReference type="SAM" id="MobiDB-lite"/>
    </source>
</evidence>
<evidence type="ECO:0000313" key="3">
    <source>
        <dbReference type="EMBL" id="MFF9883864.1"/>
    </source>
</evidence>
<gene>
    <name evidence="3" type="ORF">ACF1HC_20005</name>
</gene>
<sequence length="239" mass="25681">MADEIKYEYKVVQTVRGTDGLVISKMQKDGWELVEQLPGRLRTTLNFRRPKRPLPWRLIGAGAAVLVVLAAIIVTGVAVGDGREEKGASASSTAIGEKPSATPLADGPTAAGVITAQNNREFAALLKADPCSEANVDFASKHEGQTIAFDGAIRHMASYGDDQTRYDFLLGPGDKGPQTTDGPNFKYEDVNIGDLHLTGQQVPASVAVGDTFRFVAKVIEFNTVQCVFRLAPVSTEARY</sequence>
<accession>A0ABW6YY99</accession>
<feature type="transmembrane region" description="Helical" evidence="2">
    <location>
        <begin position="58"/>
        <end position="79"/>
    </location>
</feature>
<protein>
    <submittedName>
        <fullName evidence="3">DUF4839 domain-containing protein</fullName>
    </submittedName>
</protein>
<proteinExistence type="predicted"/>
<feature type="region of interest" description="Disordered" evidence="1">
    <location>
        <begin position="84"/>
        <end position="106"/>
    </location>
</feature>
<keyword evidence="4" id="KW-1185">Reference proteome</keyword>
<keyword evidence="2" id="KW-0472">Membrane</keyword>
<dbReference type="Proteomes" id="UP001603418">
    <property type="component" value="Unassembled WGS sequence"/>
</dbReference>
<dbReference type="InterPro" id="IPR032290">
    <property type="entry name" value="DUF4839"/>
</dbReference>
<comment type="caution">
    <text evidence="3">The sequence shown here is derived from an EMBL/GenBank/DDBJ whole genome shotgun (WGS) entry which is preliminary data.</text>
</comment>